<name>A0ABT3J9M0_9RHOB</name>
<evidence type="ECO:0000256" key="2">
    <source>
        <dbReference type="ARBA" id="ARBA00022741"/>
    </source>
</evidence>
<keyword evidence="2 4" id="KW-0547">Nucleotide-binding</keyword>
<keyword evidence="4" id="KW-0479">Metal-binding</keyword>
<dbReference type="Gene3D" id="3.40.50.10420">
    <property type="entry name" value="NagB/RpiA/CoA transferase-like"/>
    <property type="match status" value="1"/>
</dbReference>
<dbReference type="PANTHER" id="PTHR23407">
    <property type="entry name" value="ATPASE INHIBITOR/5-FORMYLTETRAHYDROFOLATE CYCLO-LIGASE"/>
    <property type="match status" value="1"/>
</dbReference>
<dbReference type="Pfam" id="PF01812">
    <property type="entry name" value="5-FTHF_cyc-lig"/>
    <property type="match status" value="1"/>
</dbReference>
<evidence type="ECO:0000256" key="4">
    <source>
        <dbReference type="RuleBase" id="RU361279"/>
    </source>
</evidence>
<proteinExistence type="inferred from homology"/>
<protein>
    <recommendedName>
        <fullName evidence="4">5-formyltetrahydrofolate cyclo-ligase</fullName>
        <ecNumber evidence="4">6.3.3.2</ecNumber>
    </recommendedName>
</protein>
<evidence type="ECO:0000256" key="3">
    <source>
        <dbReference type="ARBA" id="ARBA00022840"/>
    </source>
</evidence>
<dbReference type="Proteomes" id="UP001207582">
    <property type="component" value="Unassembled WGS sequence"/>
</dbReference>
<comment type="caution">
    <text evidence="5">The sequence shown here is derived from an EMBL/GenBank/DDBJ whole genome shotgun (WGS) entry which is preliminary data.</text>
</comment>
<evidence type="ECO:0000256" key="1">
    <source>
        <dbReference type="ARBA" id="ARBA00010638"/>
    </source>
</evidence>
<dbReference type="InterPro" id="IPR002698">
    <property type="entry name" value="FTHF_cligase"/>
</dbReference>
<dbReference type="PANTHER" id="PTHR23407:SF1">
    <property type="entry name" value="5-FORMYLTETRAHYDROFOLATE CYCLO-LIGASE"/>
    <property type="match status" value="1"/>
</dbReference>
<comment type="similarity">
    <text evidence="1 4">Belongs to the 5-formyltetrahydrofolate cyclo-ligase family.</text>
</comment>
<dbReference type="EC" id="6.3.3.2" evidence="4"/>
<gene>
    <name evidence="5" type="ORF">OM960_23000</name>
</gene>
<accession>A0ABT3J9M0</accession>
<dbReference type="InterPro" id="IPR024185">
    <property type="entry name" value="FTHF_cligase-like_sf"/>
</dbReference>
<organism evidence="5 6">
    <name type="scientific">Defluviimonas salinarum</name>
    <dbReference type="NCBI Taxonomy" id="2992147"/>
    <lineage>
        <taxon>Bacteria</taxon>
        <taxon>Pseudomonadati</taxon>
        <taxon>Pseudomonadota</taxon>
        <taxon>Alphaproteobacteria</taxon>
        <taxon>Rhodobacterales</taxon>
        <taxon>Paracoccaceae</taxon>
        <taxon>Albidovulum</taxon>
    </lineage>
</organism>
<keyword evidence="4" id="KW-0460">Magnesium</keyword>
<evidence type="ECO:0000313" key="5">
    <source>
        <dbReference type="EMBL" id="MCW3784397.1"/>
    </source>
</evidence>
<dbReference type="EMBL" id="JAPDOG010000042">
    <property type="protein sequence ID" value="MCW3784397.1"/>
    <property type="molecule type" value="Genomic_DNA"/>
</dbReference>
<comment type="catalytic activity">
    <reaction evidence="4">
        <text>(6S)-5-formyl-5,6,7,8-tetrahydrofolate + ATP = (6R)-5,10-methenyltetrahydrofolate + ADP + phosphate</text>
        <dbReference type="Rhea" id="RHEA:10488"/>
        <dbReference type="ChEBI" id="CHEBI:30616"/>
        <dbReference type="ChEBI" id="CHEBI:43474"/>
        <dbReference type="ChEBI" id="CHEBI:57455"/>
        <dbReference type="ChEBI" id="CHEBI:57457"/>
        <dbReference type="ChEBI" id="CHEBI:456216"/>
        <dbReference type="EC" id="6.3.3.2"/>
    </reaction>
</comment>
<comment type="cofactor">
    <cofactor evidence="4">
        <name>Mg(2+)</name>
        <dbReference type="ChEBI" id="CHEBI:18420"/>
    </cofactor>
</comment>
<keyword evidence="5" id="KW-0436">Ligase</keyword>
<evidence type="ECO:0000313" key="6">
    <source>
        <dbReference type="Proteomes" id="UP001207582"/>
    </source>
</evidence>
<dbReference type="SUPFAM" id="SSF100950">
    <property type="entry name" value="NagB/RpiA/CoA transferase-like"/>
    <property type="match status" value="1"/>
</dbReference>
<dbReference type="RefSeq" id="WP_264773631.1">
    <property type="nucleotide sequence ID" value="NZ_JAPDOG010000042.1"/>
</dbReference>
<keyword evidence="6" id="KW-1185">Reference proteome</keyword>
<dbReference type="InterPro" id="IPR037171">
    <property type="entry name" value="NagB/RpiA_transferase-like"/>
</dbReference>
<dbReference type="NCBIfam" id="TIGR02727">
    <property type="entry name" value="MTHFS_bact"/>
    <property type="match status" value="1"/>
</dbReference>
<reference evidence="5 6" key="1">
    <citation type="submission" date="2022-10" db="EMBL/GenBank/DDBJ databases">
        <title>Defluviimonas sp. CAU 1641 isolated from mud.</title>
        <authorList>
            <person name="Kim W."/>
        </authorList>
    </citation>
    <scope>NUCLEOTIDE SEQUENCE [LARGE SCALE GENOMIC DNA]</scope>
    <source>
        <strain evidence="5 6">CAU 1641</strain>
    </source>
</reference>
<sequence>MNADKSAPGRYASPPCMAAEVDPAYFDRMAVDPDQACDTARWRRFERERLRAERLALSADLRSELAARVAGHLDGFLAAHVGMVAGRIVSGYWPIKGELDLRPWLTALHEKGAVIALPVVEERAEPLVFRRWQPGMTMERGHWNIPVPPATAERVAPAIALSPLVGWDGAGFRLGYGGGYFDRTLAASFPRPLVIGVGLQAARLATIYPQPHDIPMSAILTEDGPQVDRGSDQ</sequence>
<keyword evidence="3 4" id="KW-0067">ATP-binding</keyword>
<dbReference type="GO" id="GO:0030272">
    <property type="term" value="F:5-formyltetrahydrofolate cyclo-ligase activity"/>
    <property type="evidence" value="ECO:0007669"/>
    <property type="project" value="UniProtKB-EC"/>
</dbReference>